<protein>
    <submittedName>
        <fullName evidence="1">Protein DpdD</fullName>
    </submittedName>
</protein>
<accession>A0ABU8WAZ4</accession>
<organism evidence="1 2">
    <name type="scientific">Variovorax humicola</name>
    <dbReference type="NCBI Taxonomy" id="1769758"/>
    <lineage>
        <taxon>Bacteria</taxon>
        <taxon>Pseudomonadati</taxon>
        <taxon>Pseudomonadota</taxon>
        <taxon>Betaproteobacteria</taxon>
        <taxon>Burkholderiales</taxon>
        <taxon>Comamonadaceae</taxon>
        <taxon>Variovorax</taxon>
    </lineage>
</organism>
<comment type="caution">
    <text evidence="1">The sequence shown here is derived from an EMBL/GenBank/DDBJ whole genome shotgun (WGS) entry which is preliminary data.</text>
</comment>
<sequence length="769" mass="84548">MARADTHGAQQESIAQATAMLQAFFSAPNSFVVQTAEQKVPARTAPAENVQTVPAPLLGAIQYYAGGGADRSILIPFRRPDGDAPVVWYACAHDELAMRALSAELGAFVGPSYADFERMDLAVDTADQVVVPILKKAGLRHLRFLSIRKAYDAQVIKQWEMYWDLIARRPKRAVAQPRNFAQLRADFDRALIAKNEVDAMSTMAALREQHGLSLENRAFLEIRLAAALGRWSAITGHRLLSRLVQLRVPPETFGDIQEALYEVHLRMDEQATNASHLLQSYRDDVMPIIAPLQGRGGASRRPAVRKMQLLHELVQGTPSAAMCLDLLNEVSSSSFGAAGPDIQSRVKSLQPRSGFKEAEHEMSLARYEQAYLLLWPLNDNAEVLGALLRCACELGDAVRATAVSQRVLQSPAGVSVQNGEYLPLLRDVQKLAAPVLEVESWQGRLSEPASDTGSGKGVVERWRETVRSLDAREALKEHGFAAAMAQQIEELVIEYPLSFEVLYPLWFEWVIERCPPDSRFASVYAALIEALFARDRFGDSDLELMRQSAMHLVHAGPTPAQYKTLIDRLVSVFETARSPSGVGWGLEVADGLAVAPCRDVESRTRWLSLMVQAGIEFQARLRAPQRLLLEMLASEAGVVLPASAVTPSEHKVDEGVLLRRRILLYSLDVQAVQRAALILRQMFPNANVESNVDEVCTPRLKSASGSADWIVFVAAVATHQAFFCIKGALRQDAKLLQVEGTGTTRIVDRVVKETAGFASAASSDTVSSR</sequence>
<dbReference type="InterPro" id="IPR049807">
    <property type="entry name" value="DpdD-like"/>
</dbReference>
<evidence type="ECO:0000313" key="1">
    <source>
        <dbReference type="EMBL" id="MEJ8827215.1"/>
    </source>
</evidence>
<name>A0ABU8WAZ4_9BURK</name>
<gene>
    <name evidence="1" type="primary">dpdD</name>
    <name evidence="1" type="ORF">WKW80_35415</name>
</gene>
<proteinExistence type="predicted"/>
<dbReference type="RefSeq" id="WP_340368245.1">
    <property type="nucleotide sequence ID" value="NZ_JBBKZV010000057.1"/>
</dbReference>
<keyword evidence="2" id="KW-1185">Reference proteome</keyword>
<dbReference type="NCBIfam" id="NF041061">
    <property type="entry name" value="DpdD"/>
    <property type="match status" value="1"/>
</dbReference>
<dbReference type="Proteomes" id="UP001363010">
    <property type="component" value="Unassembled WGS sequence"/>
</dbReference>
<evidence type="ECO:0000313" key="2">
    <source>
        <dbReference type="Proteomes" id="UP001363010"/>
    </source>
</evidence>
<reference evidence="1 2" key="1">
    <citation type="submission" date="2024-03" db="EMBL/GenBank/DDBJ databases">
        <title>Novel species of the genus Variovorax.</title>
        <authorList>
            <person name="Liu Q."/>
            <person name="Xin Y.-H."/>
        </authorList>
    </citation>
    <scope>NUCLEOTIDE SEQUENCE [LARGE SCALE GENOMIC DNA]</scope>
    <source>
        <strain evidence="1 2">KACC 18501</strain>
    </source>
</reference>
<dbReference type="EMBL" id="JBBKZV010000057">
    <property type="protein sequence ID" value="MEJ8827215.1"/>
    <property type="molecule type" value="Genomic_DNA"/>
</dbReference>